<keyword evidence="3" id="KW-0274">FAD</keyword>
<dbReference type="PANTHER" id="PTHR46056:SF12">
    <property type="entry name" value="LONG-CHAIN-ALCOHOL OXIDASE"/>
    <property type="match status" value="1"/>
</dbReference>
<gene>
    <name evidence="7" type="ORF">DT065_07785</name>
</gene>
<evidence type="ECO:0000313" key="7">
    <source>
        <dbReference type="EMBL" id="AXF55935.1"/>
    </source>
</evidence>
<keyword evidence="4" id="KW-0560">Oxidoreductase</keyword>
<dbReference type="RefSeq" id="WP_114372267.1">
    <property type="nucleotide sequence ID" value="NZ_CP031092.1"/>
</dbReference>
<evidence type="ECO:0000256" key="4">
    <source>
        <dbReference type="ARBA" id="ARBA00023002"/>
    </source>
</evidence>
<name>A0A345BYA4_9BACI</name>
<dbReference type="AlphaFoldDB" id="A0A345BYA4"/>
<evidence type="ECO:0000259" key="6">
    <source>
        <dbReference type="Pfam" id="PF05199"/>
    </source>
</evidence>
<comment type="similarity">
    <text evidence="1">Belongs to the GMC oxidoreductase family.</text>
</comment>
<evidence type="ECO:0000313" key="8">
    <source>
        <dbReference type="Proteomes" id="UP000252100"/>
    </source>
</evidence>
<accession>A0A345BYA4</accession>
<dbReference type="GO" id="GO:0016614">
    <property type="term" value="F:oxidoreductase activity, acting on CH-OH group of donors"/>
    <property type="evidence" value="ECO:0007669"/>
    <property type="project" value="InterPro"/>
</dbReference>
<proteinExistence type="inferred from homology"/>
<dbReference type="Pfam" id="PF00732">
    <property type="entry name" value="GMC_oxred_N"/>
    <property type="match status" value="1"/>
</dbReference>
<dbReference type="InterPro" id="IPR000172">
    <property type="entry name" value="GMC_OxRdtase_N"/>
</dbReference>
<dbReference type="SUPFAM" id="SSF51905">
    <property type="entry name" value="FAD/NAD(P)-binding domain"/>
    <property type="match status" value="1"/>
</dbReference>
<dbReference type="InterPro" id="IPR007867">
    <property type="entry name" value="GMC_OxRtase_C"/>
</dbReference>
<dbReference type="Gene3D" id="3.50.50.60">
    <property type="entry name" value="FAD/NAD(P)-binding domain"/>
    <property type="match status" value="2"/>
</dbReference>
<protein>
    <submittedName>
        <fullName evidence="7">GMC family oxidoreductase</fullName>
    </submittedName>
</protein>
<sequence length="581" mass="64729">MPEQLDKVDVVVVGSGWAGGIVSAEMAKEGYEVVCLERGEEKAVEDYVHVKDELRFTSRHEMMQDLSSETVTSRHKRDITALPVRTQDDMNVGNDVGGGSVHWSGATFRFLPYDFEIYSQTVDRYGEEKIPEGMTIQDWGISYDEMEPYYDQYEKTAGISAEEDPIGPPRSDSYPNPPMVETPNITLFKEAATNLGYHPYQHPSANSTTNYENPDGQTINECQYCAFCSAYGCDYGAKGDPIVTVLATAKETGNFELRTKSHATRVNYDGEKATSIIYEDTTTGIEYEQPADAVVLAGFTFTNTRLLLLSEIGTPYNPETDEGVIGKNFTGHFLSMMGARGFFDDKKFNLYMGAGALGANFTDFSGDNVDHTALDFIHGGEVEIRQYGDGPIQSNHVPSETPNWGQEFKEKSLFYANRNLHVRFQPGTLPWNFNYLDLDPTYTDRYGDPLLRVTNEYTDQDKNLIRYGIEICREVMEEMGADIVDEDEVPEEFDNVFTGGHYAGGVIMGDDPENSAVNNYLQMWDSENLFVVGASAFPHFGNYNPTGTVGALAYRAADGIKQYMNNGGGQLVRSKSSNRNV</sequence>
<dbReference type="KEGG" id="rue:DT065_07785"/>
<dbReference type="OrthoDB" id="9787779at2"/>
<feature type="domain" description="Glucose-methanol-choline oxidoreductase C-terminal" evidence="6">
    <location>
        <begin position="434"/>
        <end position="553"/>
    </location>
</feature>
<keyword evidence="8" id="KW-1185">Reference proteome</keyword>
<evidence type="ECO:0000256" key="3">
    <source>
        <dbReference type="ARBA" id="ARBA00022827"/>
    </source>
</evidence>
<dbReference type="PANTHER" id="PTHR46056">
    <property type="entry name" value="LONG-CHAIN-ALCOHOL OXIDASE"/>
    <property type="match status" value="1"/>
</dbReference>
<dbReference type="Pfam" id="PF05199">
    <property type="entry name" value="GMC_oxred_C"/>
    <property type="match status" value="1"/>
</dbReference>
<evidence type="ECO:0000256" key="2">
    <source>
        <dbReference type="ARBA" id="ARBA00022630"/>
    </source>
</evidence>
<dbReference type="InterPro" id="IPR036188">
    <property type="entry name" value="FAD/NAD-bd_sf"/>
</dbReference>
<evidence type="ECO:0000256" key="1">
    <source>
        <dbReference type="ARBA" id="ARBA00010790"/>
    </source>
</evidence>
<feature type="domain" description="Glucose-methanol-choline oxidoreductase N-terminal" evidence="5">
    <location>
        <begin position="215"/>
        <end position="332"/>
    </location>
</feature>
<dbReference type="Proteomes" id="UP000252100">
    <property type="component" value="Chromosome"/>
</dbReference>
<keyword evidence="2" id="KW-0285">Flavoprotein</keyword>
<dbReference type="SUPFAM" id="SSF54373">
    <property type="entry name" value="FAD-linked reductases, C-terminal domain"/>
    <property type="match status" value="1"/>
</dbReference>
<dbReference type="EMBL" id="CP031092">
    <property type="protein sequence ID" value="AXF55935.1"/>
    <property type="molecule type" value="Genomic_DNA"/>
</dbReference>
<evidence type="ECO:0000259" key="5">
    <source>
        <dbReference type="Pfam" id="PF00732"/>
    </source>
</evidence>
<organism evidence="7 8">
    <name type="scientific">Salicibibacter kimchii</name>
    <dbReference type="NCBI Taxonomy" id="2099786"/>
    <lineage>
        <taxon>Bacteria</taxon>
        <taxon>Bacillati</taxon>
        <taxon>Bacillota</taxon>
        <taxon>Bacilli</taxon>
        <taxon>Bacillales</taxon>
        <taxon>Bacillaceae</taxon>
        <taxon>Salicibibacter</taxon>
    </lineage>
</organism>
<dbReference type="GO" id="GO:0050660">
    <property type="term" value="F:flavin adenine dinucleotide binding"/>
    <property type="evidence" value="ECO:0007669"/>
    <property type="project" value="InterPro"/>
</dbReference>
<reference evidence="7 8" key="1">
    <citation type="journal article" date="2018" name="J. Microbiol.">
        <title>Salicibibacter kimchii gen. nov., sp. nov., a moderately halophilic and alkalitolerant bacterium in the family Bacillaceae, isolated from kimchi.</title>
        <authorList>
            <person name="Jang J.Y."/>
            <person name="Oh Y.J."/>
            <person name="Lim S.K."/>
            <person name="Park H.K."/>
            <person name="Lee C."/>
            <person name="Kim J.Y."/>
            <person name="Lee M.A."/>
            <person name="Choi H.J."/>
        </authorList>
    </citation>
    <scope>NUCLEOTIDE SEQUENCE [LARGE SCALE GENOMIC DNA]</scope>
    <source>
        <strain evidence="7 8">NKC1-1</strain>
    </source>
</reference>